<accession>U4K6L7</accession>
<keyword evidence="1" id="KW-0472">Membrane</keyword>
<reference evidence="2 3" key="1">
    <citation type="journal article" date="2013" name="ISME J.">
        <title>Comparative genomics of pathogenic lineages of Vibrio nigripulchritudo identifies virulence-associated traits.</title>
        <authorList>
            <person name="Goudenege D."/>
            <person name="Labreuche Y."/>
            <person name="Krin E."/>
            <person name="Ansquer D."/>
            <person name="Mangenot S."/>
            <person name="Calteau A."/>
            <person name="Medigue C."/>
            <person name="Mazel D."/>
            <person name="Polz M.F."/>
            <person name="Le Roux F."/>
        </authorList>
    </citation>
    <scope>NUCLEOTIDE SEQUENCE [LARGE SCALE GENOMIC DNA]</scope>
    <source>
        <strain evidence="3">SnF1</strain>
    </source>
</reference>
<evidence type="ECO:0000256" key="1">
    <source>
        <dbReference type="SAM" id="Phobius"/>
    </source>
</evidence>
<name>U4K6L7_9VIBR</name>
<dbReference type="GeneID" id="97540742"/>
<sequence length="108" mass="11873">MDAAYANVIVGFYYIAVIVLVEKLGLLRCNGSKWLAISTFLLAPAIIFVSATALILYFQSTGADYFARVMTNTIMIAGPLATLYWARLAYHYRVALAEARASAQKESL</sequence>
<dbReference type="STRING" id="28173.VIBNI_A2191"/>
<dbReference type="RefSeq" id="WP_022551072.1">
    <property type="nucleotide sequence ID" value="NC_022528.1"/>
</dbReference>
<keyword evidence="1" id="KW-0812">Transmembrane</keyword>
<feature type="transmembrane region" description="Helical" evidence="1">
    <location>
        <begin position="6"/>
        <end position="27"/>
    </location>
</feature>
<dbReference type="EMBL" id="FO203526">
    <property type="protein sequence ID" value="CCO58269.1"/>
    <property type="molecule type" value="Genomic_DNA"/>
</dbReference>
<protein>
    <submittedName>
        <fullName evidence="2">Uncharacterized protein</fullName>
    </submittedName>
</protein>
<dbReference type="KEGG" id="vni:VIBNI_A2191"/>
<organism evidence="2 3">
    <name type="scientific">Vibrio nigripulchritudo</name>
    <dbReference type="NCBI Taxonomy" id="28173"/>
    <lineage>
        <taxon>Bacteria</taxon>
        <taxon>Pseudomonadati</taxon>
        <taxon>Pseudomonadota</taxon>
        <taxon>Gammaproteobacteria</taxon>
        <taxon>Vibrionales</taxon>
        <taxon>Vibrionaceae</taxon>
        <taxon>Vibrio</taxon>
    </lineage>
</organism>
<gene>
    <name evidence="2" type="ORF">VIBNI_A2191</name>
</gene>
<proteinExistence type="predicted"/>
<evidence type="ECO:0000313" key="2">
    <source>
        <dbReference type="EMBL" id="CCO58269.1"/>
    </source>
</evidence>
<keyword evidence="1" id="KW-1133">Transmembrane helix</keyword>
<keyword evidence="3" id="KW-1185">Reference proteome</keyword>
<feature type="transmembrane region" description="Helical" evidence="1">
    <location>
        <begin position="34"/>
        <end position="59"/>
    </location>
</feature>
<evidence type="ECO:0000313" key="3">
    <source>
        <dbReference type="Proteomes" id="UP000016895"/>
    </source>
</evidence>
<dbReference type="Proteomes" id="UP000016895">
    <property type="component" value="Chromosome 1"/>
</dbReference>
<dbReference type="AlphaFoldDB" id="U4K6L7"/>
<dbReference type="PATRIC" id="fig|1260221.3.peg.2081"/>
<feature type="transmembrane region" description="Helical" evidence="1">
    <location>
        <begin position="65"/>
        <end position="86"/>
    </location>
</feature>